<feature type="active site" description="Tele-AMP-histidine intermediate" evidence="1">
    <location>
        <position position="101"/>
    </location>
</feature>
<dbReference type="OrthoDB" id="26806at2157"/>
<reference evidence="5 6" key="1">
    <citation type="journal article" date="2012" name="Environ. Microbiol.">
        <title>The genome of the ammonia-oxidizing Candidatus Nitrososphaera gargensis: insights into metabolic versatility and environmental adaptations.</title>
        <authorList>
            <person name="Spang A."/>
            <person name="Poehlein A."/>
            <person name="Offre P."/>
            <person name="Zumbragel S."/>
            <person name="Haider S."/>
            <person name="Rychlik N."/>
            <person name="Nowka B."/>
            <person name="Schmeisser C."/>
            <person name="Lebedeva E.V."/>
            <person name="Rattei T."/>
            <person name="Bohm C."/>
            <person name="Schmid M."/>
            <person name="Galushko A."/>
            <person name="Hatzenpichler R."/>
            <person name="Weinmaier T."/>
            <person name="Daniel R."/>
            <person name="Schleper C."/>
            <person name="Spieck E."/>
            <person name="Streit W."/>
            <person name="Wagner M."/>
        </authorList>
    </citation>
    <scope>NUCLEOTIDE SEQUENCE [LARGE SCALE GENOMIC DNA]</scope>
    <source>
        <strain evidence="6">Ga9.2</strain>
    </source>
</reference>
<keyword evidence="6" id="KW-1185">Reference proteome</keyword>
<accession>K0IDZ1</accession>
<feature type="short sequence motif" description="Histidine triad motif" evidence="2 3">
    <location>
        <begin position="99"/>
        <end position="103"/>
    </location>
</feature>
<dbReference type="GO" id="GO:0009117">
    <property type="term" value="P:nucleotide metabolic process"/>
    <property type="evidence" value="ECO:0007669"/>
    <property type="project" value="TreeGrafter"/>
</dbReference>
<dbReference type="BioCyc" id="CNIT1237085:G1324-1031-MONOMER"/>
<dbReference type="AlphaFoldDB" id="K0IDZ1"/>
<dbReference type="Pfam" id="PF01230">
    <property type="entry name" value="HIT"/>
    <property type="match status" value="1"/>
</dbReference>
<dbReference type="InterPro" id="IPR036265">
    <property type="entry name" value="HIT-like_sf"/>
</dbReference>
<evidence type="ECO:0000313" key="6">
    <source>
        <dbReference type="Proteomes" id="UP000008037"/>
    </source>
</evidence>
<dbReference type="InterPro" id="IPR001310">
    <property type="entry name" value="Histidine_triad_HIT"/>
</dbReference>
<organism evidence="5 6">
    <name type="scientific">Nitrososphaera gargensis (strain Ga9.2)</name>
    <dbReference type="NCBI Taxonomy" id="1237085"/>
    <lineage>
        <taxon>Archaea</taxon>
        <taxon>Nitrososphaerota</taxon>
        <taxon>Nitrososphaeria</taxon>
        <taxon>Nitrososphaerales</taxon>
        <taxon>Nitrososphaeraceae</taxon>
        <taxon>Nitrososphaera</taxon>
    </lineage>
</organism>
<dbReference type="PRINTS" id="PR00332">
    <property type="entry name" value="HISTRIAD"/>
</dbReference>
<evidence type="ECO:0000259" key="4">
    <source>
        <dbReference type="PROSITE" id="PS51084"/>
    </source>
</evidence>
<gene>
    <name evidence="5" type="ordered locus">Ngar_c10330</name>
</gene>
<dbReference type="SUPFAM" id="SSF54197">
    <property type="entry name" value="HIT-like"/>
    <property type="match status" value="1"/>
</dbReference>
<dbReference type="EMBL" id="CP002408">
    <property type="protein sequence ID" value="AFU57975.1"/>
    <property type="molecule type" value="Genomic_DNA"/>
</dbReference>
<name>K0IDZ1_NITGG</name>
<dbReference type="RefSeq" id="WP_015018516.1">
    <property type="nucleotide sequence ID" value="NC_018719.1"/>
</dbReference>
<dbReference type="PANTHER" id="PTHR46648:SF1">
    <property type="entry name" value="ADENOSINE 5'-MONOPHOSPHORAMIDASE HNT1"/>
    <property type="match status" value="1"/>
</dbReference>
<dbReference type="STRING" id="1237085.Ngar_c10330"/>
<dbReference type="GO" id="GO:0003824">
    <property type="term" value="F:catalytic activity"/>
    <property type="evidence" value="ECO:0007669"/>
    <property type="project" value="InterPro"/>
</dbReference>
<evidence type="ECO:0000256" key="3">
    <source>
        <dbReference type="PROSITE-ProRule" id="PRU00464"/>
    </source>
</evidence>
<dbReference type="Gene3D" id="3.30.428.10">
    <property type="entry name" value="HIT-like"/>
    <property type="match status" value="1"/>
</dbReference>
<dbReference type="GeneID" id="13795428"/>
<proteinExistence type="predicted"/>
<dbReference type="HOGENOM" id="CLU_056776_3_2_2"/>
<evidence type="ECO:0000256" key="1">
    <source>
        <dbReference type="PIRSR" id="PIRSR601310-1"/>
    </source>
</evidence>
<dbReference type="PROSITE" id="PS51084">
    <property type="entry name" value="HIT_2"/>
    <property type="match status" value="1"/>
</dbReference>
<feature type="domain" description="HIT" evidence="4">
    <location>
        <begin position="7"/>
        <end position="114"/>
    </location>
</feature>
<dbReference type="PANTHER" id="PTHR46648">
    <property type="entry name" value="HIT FAMILY PROTEIN 1"/>
    <property type="match status" value="1"/>
</dbReference>
<protein>
    <submittedName>
        <fullName evidence="5">Putiative histidine triad (HIT) protein</fullName>
    </submittedName>
</protein>
<evidence type="ECO:0000313" key="5">
    <source>
        <dbReference type="EMBL" id="AFU57975.1"/>
    </source>
</evidence>
<evidence type="ECO:0000256" key="2">
    <source>
        <dbReference type="PIRSR" id="PIRSR601310-3"/>
    </source>
</evidence>
<sequence length="142" mass="15331">MQDENCVFCKIAGDKIPARVVMQNDKAIALLDAFPLAAGHTLVIPKSHYAKVQDMSKEDALAVFEITWKVAGAVEAGSQVTASIIAIHNGSEAGQEIPHMHVHIVPRKKGDGAGAIHSMFKNRPKPSPQEMDALRDKIANNL</sequence>
<dbReference type="InParanoid" id="K0IDZ1"/>
<dbReference type="KEGG" id="nga:Ngar_c10330"/>
<dbReference type="Proteomes" id="UP000008037">
    <property type="component" value="Chromosome"/>
</dbReference>
<dbReference type="InterPro" id="IPR011146">
    <property type="entry name" value="HIT-like"/>
</dbReference>